<reference evidence="1 2" key="1">
    <citation type="submission" date="2015-07" db="EMBL/GenBank/DDBJ databases">
        <authorList>
            <person name="Ju K.-S."/>
            <person name="Doroghazi J.R."/>
            <person name="Metcalf W.W."/>
        </authorList>
    </citation>
    <scope>NUCLEOTIDE SEQUENCE [LARGE SCALE GENOMIC DNA]</scope>
    <source>
        <strain evidence="1 2">NRRL B-3589</strain>
    </source>
</reference>
<keyword evidence="2" id="KW-1185">Reference proteome</keyword>
<comment type="caution">
    <text evidence="1">The sequence shown here is derived from an EMBL/GenBank/DDBJ whole genome shotgun (WGS) entry which is preliminary data.</text>
</comment>
<dbReference type="EMBL" id="LGUT01003088">
    <property type="protein sequence ID" value="KOG86007.1"/>
    <property type="molecule type" value="Genomic_DNA"/>
</dbReference>
<accession>A0ABR5IXX7</accession>
<protein>
    <submittedName>
        <fullName evidence="1">Uncharacterized protein</fullName>
    </submittedName>
</protein>
<dbReference type="RefSeq" id="WP_030891157.1">
    <property type="nucleotide sequence ID" value="NZ_JBIRHZ010000020.1"/>
</dbReference>
<evidence type="ECO:0000313" key="2">
    <source>
        <dbReference type="Proteomes" id="UP000037020"/>
    </source>
</evidence>
<evidence type="ECO:0000313" key="1">
    <source>
        <dbReference type="EMBL" id="KOG86007.1"/>
    </source>
</evidence>
<organism evidence="1 2">
    <name type="scientific">Streptomyces varsoviensis</name>
    <dbReference type="NCBI Taxonomy" id="67373"/>
    <lineage>
        <taxon>Bacteria</taxon>
        <taxon>Bacillati</taxon>
        <taxon>Actinomycetota</taxon>
        <taxon>Actinomycetes</taxon>
        <taxon>Kitasatosporales</taxon>
        <taxon>Streptomycetaceae</taxon>
        <taxon>Streptomyces</taxon>
    </lineage>
</organism>
<proteinExistence type="predicted"/>
<sequence length="184" mass="19397">MVTIICASCAESPFGIQADGMFKCIGCGELLAVSDIDLDGTDVWAVGADGTLGYVSDPAAALTDLMEAVEDFLSSDQCPNAEYARIVSQISATEALGRYIDARRAGIAAPRLGYTEDQIHTAVNEGADMVIEALNLGGGETDAINLAANGALFCLANPGSSFAEMVEENYGETVEEIRSWWGWN</sequence>
<dbReference type="Proteomes" id="UP000037020">
    <property type="component" value="Unassembled WGS sequence"/>
</dbReference>
<gene>
    <name evidence="1" type="ORF">ADK38_33480</name>
</gene>
<name>A0ABR5IXX7_9ACTN</name>